<feature type="region of interest" description="Disordered" evidence="1">
    <location>
        <begin position="31"/>
        <end position="50"/>
    </location>
</feature>
<protein>
    <submittedName>
        <fullName evidence="2">Uncharacterized protein</fullName>
    </submittedName>
</protein>
<dbReference type="EMBL" id="JBHUCP010000001">
    <property type="protein sequence ID" value="MFD1528151.1"/>
    <property type="molecule type" value="Genomic_DNA"/>
</dbReference>
<name>A0ABW4FEU6_9PSEU</name>
<comment type="caution">
    <text evidence="2">The sequence shown here is derived from an EMBL/GenBank/DDBJ whole genome shotgun (WGS) entry which is preliminary data.</text>
</comment>
<feature type="compositionally biased region" description="Gly residues" evidence="1">
    <location>
        <begin position="92"/>
        <end position="110"/>
    </location>
</feature>
<evidence type="ECO:0000313" key="3">
    <source>
        <dbReference type="Proteomes" id="UP001597145"/>
    </source>
</evidence>
<organism evidence="2 3">
    <name type="scientific">Pseudonocardia aurantiaca</name>
    <dbReference type="NCBI Taxonomy" id="75290"/>
    <lineage>
        <taxon>Bacteria</taxon>
        <taxon>Bacillati</taxon>
        <taxon>Actinomycetota</taxon>
        <taxon>Actinomycetes</taxon>
        <taxon>Pseudonocardiales</taxon>
        <taxon>Pseudonocardiaceae</taxon>
        <taxon>Pseudonocardia</taxon>
    </lineage>
</organism>
<feature type="region of interest" description="Disordered" evidence="1">
    <location>
        <begin position="1"/>
        <end position="23"/>
    </location>
</feature>
<dbReference type="RefSeq" id="WP_343972422.1">
    <property type="nucleotide sequence ID" value="NZ_BAAAJG010000003.1"/>
</dbReference>
<evidence type="ECO:0000256" key="1">
    <source>
        <dbReference type="SAM" id="MobiDB-lite"/>
    </source>
</evidence>
<dbReference type="Proteomes" id="UP001597145">
    <property type="component" value="Unassembled WGS sequence"/>
</dbReference>
<reference evidence="3" key="1">
    <citation type="journal article" date="2019" name="Int. J. Syst. Evol. Microbiol.">
        <title>The Global Catalogue of Microorganisms (GCM) 10K type strain sequencing project: providing services to taxonomists for standard genome sequencing and annotation.</title>
        <authorList>
            <consortium name="The Broad Institute Genomics Platform"/>
            <consortium name="The Broad Institute Genome Sequencing Center for Infectious Disease"/>
            <person name="Wu L."/>
            <person name="Ma J."/>
        </authorList>
    </citation>
    <scope>NUCLEOTIDE SEQUENCE [LARGE SCALE GENOMIC DNA]</scope>
    <source>
        <strain evidence="3">JCM 12165</strain>
    </source>
</reference>
<evidence type="ECO:0000313" key="2">
    <source>
        <dbReference type="EMBL" id="MFD1528151.1"/>
    </source>
</evidence>
<proteinExistence type="predicted"/>
<feature type="region of interest" description="Disordered" evidence="1">
    <location>
        <begin position="78"/>
        <end position="110"/>
    </location>
</feature>
<keyword evidence="3" id="KW-1185">Reference proteome</keyword>
<accession>A0ABW4FEU6</accession>
<sequence>MDDPRHPGQVPDDPAFGPVLGPVLDPVLDPALDPALDIDTDGDGVPDTGVTSDGVDLMLVTDLDGDRFADQVLRIGPDGAIREAGPPPPAGPGSGVVDGLLGGAAAGAGS</sequence>
<gene>
    <name evidence="2" type="ORF">ACFSCY_01705</name>
</gene>